<dbReference type="GO" id="GO:0043683">
    <property type="term" value="P:type IV pilus assembly"/>
    <property type="evidence" value="ECO:0007669"/>
    <property type="project" value="InterPro"/>
</dbReference>
<organism evidence="1 2">
    <name type="scientific">Candidatus Colwellbacteria bacterium CG23_combo_of_CG06-09_8_20_14_all_42_19</name>
    <dbReference type="NCBI Taxonomy" id="1974541"/>
    <lineage>
        <taxon>Bacteria</taxon>
        <taxon>Candidatus Colwelliibacteriota</taxon>
    </lineage>
</organism>
<evidence type="ECO:0000313" key="2">
    <source>
        <dbReference type="Proteomes" id="UP000230007"/>
    </source>
</evidence>
<comment type="caution">
    <text evidence="1">The sequence shown here is derived from an EMBL/GenBank/DDBJ whole genome shotgun (WGS) entry which is preliminary data.</text>
</comment>
<dbReference type="AlphaFoldDB" id="A0A2H0AMQ0"/>
<gene>
    <name evidence="1" type="ORF">COX15_00015</name>
</gene>
<sequence>MKPSTYRLLSILGSVFLLIGAVVIYSNLVNPAYGEIQGLRDKREANAKLLQEQKEAIDAVNRLLNEYQSLAQIQENISMVLPNEENIPSIINQLQGLAKINSMDIESLSLQYPPLKSSTDSLIEPMGTVRATIRLNGDYRDLRPFLEDLETNIRLIDVYSLNVEGGGIPGRNELIYNLVLDTYYQ</sequence>
<dbReference type="InterPro" id="IPR014717">
    <property type="entry name" value="Transl_elong_EF1B/ribsomal_bS6"/>
</dbReference>
<protein>
    <recommendedName>
        <fullName evidence="3">Type 4a pilus biogenesis protein PilO</fullName>
    </recommendedName>
</protein>
<evidence type="ECO:0008006" key="3">
    <source>
        <dbReference type="Google" id="ProtNLM"/>
    </source>
</evidence>
<reference evidence="1 2" key="1">
    <citation type="submission" date="2017-09" db="EMBL/GenBank/DDBJ databases">
        <title>Depth-based differentiation of microbial function through sediment-hosted aquifers and enrichment of novel symbionts in the deep terrestrial subsurface.</title>
        <authorList>
            <person name="Probst A.J."/>
            <person name="Ladd B."/>
            <person name="Jarett J.K."/>
            <person name="Geller-Mcgrath D.E."/>
            <person name="Sieber C.M."/>
            <person name="Emerson J.B."/>
            <person name="Anantharaman K."/>
            <person name="Thomas B.C."/>
            <person name="Malmstrom R."/>
            <person name="Stieglmeier M."/>
            <person name="Klingl A."/>
            <person name="Woyke T."/>
            <person name="Ryan C.M."/>
            <person name="Banfield J.F."/>
        </authorList>
    </citation>
    <scope>NUCLEOTIDE SEQUENCE [LARGE SCALE GENOMIC DNA]</scope>
    <source>
        <strain evidence="1">CG23_combo_of_CG06-09_8_20_14_all_42_19</strain>
    </source>
</reference>
<evidence type="ECO:0000313" key="1">
    <source>
        <dbReference type="EMBL" id="PIP46674.1"/>
    </source>
</evidence>
<dbReference type="GO" id="GO:0043107">
    <property type="term" value="P:type IV pilus-dependent motility"/>
    <property type="evidence" value="ECO:0007669"/>
    <property type="project" value="InterPro"/>
</dbReference>
<dbReference type="EMBL" id="PCSK01000001">
    <property type="protein sequence ID" value="PIP46674.1"/>
    <property type="molecule type" value="Genomic_DNA"/>
</dbReference>
<dbReference type="Gene3D" id="3.30.70.60">
    <property type="match status" value="1"/>
</dbReference>
<accession>A0A2H0AMQ0</accession>
<dbReference type="Pfam" id="PF04350">
    <property type="entry name" value="PilO"/>
    <property type="match status" value="1"/>
</dbReference>
<dbReference type="Proteomes" id="UP000230007">
    <property type="component" value="Unassembled WGS sequence"/>
</dbReference>
<dbReference type="InterPro" id="IPR007445">
    <property type="entry name" value="PilO"/>
</dbReference>
<name>A0A2H0AMQ0_9BACT</name>
<proteinExistence type="predicted"/>